<feature type="compositionally biased region" description="Low complexity" evidence="1">
    <location>
        <begin position="49"/>
        <end position="63"/>
    </location>
</feature>
<name>A0ABR8MX51_9BACL</name>
<sequence>MSKRRDRLTVIIEKRGKRIITRTPLHGIDRLVFVVNHQFTNAPNTTQLASGAGRSSAAGSNAAIKSPHTQQQQSVGAGGTAKNVWSPEKHSRLGRGYGSHSKHGQQHAHRAHRKEVIIVLNDQIVKLPKNAANASATQVASGAGKYSTSGTNSAIESPGTRQQQAVGGGGKAINKSSKKQPVWKPWHKNTGGWYAK</sequence>
<accession>A0ABR8MX51</accession>
<feature type="region of interest" description="Disordered" evidence="1">
    <location>
        <begin position="139"/>
        <end position="196"/>
    </location>
</feature>
<reference evidence="2 3" key="1">
    <citation type="submission" date="2020-09" db="EMBL/GenBank/DDBJ databases">
        <title>Paenibacillus sp. strain PR3 16S rRNA gene Genome sequencing and assembly.</title>
        <authorList>
            <person name="Kim J."/>
        </authorList>
    </citation>
    <scope>NUCLEOTIDE SEQUENCE [LARGE SCALE GENOMIC DNA]</scope>
    <source>
        <strain evidence="2 3">PR3</strain>
    </source>
</reference>
<feature type="region of interest" description="Disordered" evidence="1">
    <location>
        <begin position="45"/>
        <end position="111"/>
    </location>
</feature>
<protein>
    <submittedName>
        <fullName evidence="2">Uncharacterized protein</fullName>
    </submittedName>
</protein>
<comment type="caution">
    <text evidence="2">The sequence shown here is derived from an EMBL/GenBank/DDBJ whole genome shotgun (WGS) entry which is preliminary data.</text>
</comment>
<dbReference type="Proteomes" id="UP000609346">
    <property type="component" value="Unassembled WGS sequence"/>
</dbReference>
<organism evidence="2 3">
    <name type="scientific">Paenibacillus terricola</name>
    <dbReference type="NCBI Taxonomy" id="2763503"/>
    <lineage>
        <taxon>Bacteria</taxon>
        <taxon>Bacillati</taxon>
        <taxon>Bacillota</taxon>
        <taxon>Bacilli</taxon>
        <taxon>Bacillales</taxon>
        <taxon>Paenibacillaceae</taxon>
        <taxon>Paenibacillus</taxon>
    </lineage>
</organism>
<dbReference type="EMBL" id="JACXZA010000004">
    <property type="protein sequence ID" value="MBD3920546.1"/>
    <property type="molecule type" value="Genomic_DNA"/>
</dbReference>
<feature type="compositionally biased region" description="Basic residues" evidence="1">
    <location>
        <begin position="100"/>
        <end position="111"/>
    </location>
</feature>
<feature type="compositionally biased region" description="Polar residues" evidence="1">
    <location>
        <begin position="139"/>
        <end position="165"/>
    </location>
</feature>
<proteinExistence type="predicted"/>
<gene>
    <name evidence="2" type="ORF">H8B09_17415</name>
</gene>
<evidence type="ECO:0000313" key="2">
    <source>
        <dbReference type="EMBL" id="MBD3920546.1"/>
    </source>
</evidence>
<evidence type="ECO:0000256" key="1">
    <source>
        <dbReference type="SAM" id="MobiDB-lite"/>
    </source>
</evidence>
<keyword evidence="3" id="KW-1185">Reference proteome</keyword>
<evidence type="ECO:0000313" key="3">
    <source>
        <dbReference type="Proteomes" id="UP000609346"/>
    </source>
</evidence>